<feature type="transmembrane region" description="Helical" evidence="7">
    <location>
        <begin position="600"/>
        <end position="621"/>
    </location>
</feature>
<reference evidence="11" key="2">
    <citation type="submission" date="2025-09" db="UniProtKB">
        <authorList>
            <consortium name="Ensembl"/>
        </authorList>
    </citation>
    <scope>IDENTIFICATION</scope>
</reference>
<proteinExistence type="predicted"/>
<feature type="signal peptide" evidence="8">
    <location>
        <begin position="1"/>
        <end position="23"/>
    </location>
</feature>
<organism evidence="11 12">
    <name type="scientific">Sinocyclocheilus grahami</name>
    <name type="common">Dianchi golden-line fish</name>
    <name type="synonym">Barbus grahami</name>
    <dbReference type="NCBI Taxonomy" id="75366"/>
    <lineage>
        <taxon>Eukaryota</taxon>
        <taxon>Metazoa</taxon>
        <taxon>Chordata</taxon>
        <taxon>Craniata</taxon>
        <taxon>Vertebrata</taxon>
        <taxon>Euteleostomi</taxon>
        <taxon>Actinopterygii</taxon>
        <taxon>Neopterygii</taxon>
        <taxon>Teleostei</taxon>
        <taxon>Ostariophysi</taxon>
        <taxon>Cypriniformes</taxon>
        <taxon>Cyprinidae</taxon>
        <taxon>Cyprininae</taxon>
        <taxon>Sinocyclocheilus</taxon>
    </lineage>
</organism>
<dbReference type="PROSITE" id="PS50261">
    <property type="entry name" value="G_PROTEIN_RECEP_F2_4"/>
    <property type="match status" value="1"/>
</dbReference>
<comment type="subcellular location">
    <subcellularLocation>
        <location evidence="1">Membrane</location>
        <topology evidence="1">Multi-pass membrane protein</topology>
    </subcellularLocation>
</comment>
<feature type="transmembrane region" description="Helical" evidence="7">
    <location>
        <begin position="474"/>
        <end position="493"/>
    </location>
</feature>
<accession>A0A672MR40</accession>
<dbReference type="InterPro" id="IPR000203">
    <property type="entry name" value="GPS"/>
</dbReference>
<reference evidence="11" key="1">
    <citation type="submission" date="2025-08" db="UniProtKB">
        <authorList>
            <consortium name="Ensembl"/>
        </authorList>
    </citation>
    <scope>IDENTIFICATION</scope>
</reference>
<dbReference type="SMART" id="SM00303">
    <property type="entry name" value="GPS"/>
    <property type="match status" value="1"/>
</dbReference>
<evidence type="ECO:0000313" key="12">
    <source>
        <dbReference type="Proteomes" id="UP000472262"/>
    </source>
</evidence>
<feature type="domain" description="GAIN-B" evidence="9">
    <location>
        <begin position="199"/>
        <end position="360"/>
    </location>
</feature>
<dbReference type="InterPro" id="IPR057244">
    <property type="entry name" value="GAIN_B"/>
</dbReference>
<keyword evidence="12" id="KW-1185">Reference proteome</keyword>
<dbReference type="GO" id="GO:0007166">
    <property type="term" value="P:cell surface receptor signaling pathway"/>
    <property type="evidence" value="ECO:0007669"/>
    <property type="project" value="InterPro"/>
</dbReference>
<feature type="transmembrane region" description="Helical" evidence="7">
    <location>
        <begin position="367"/>
        <end position="390"/>
    </location>
</feature>
<evidence type="ECO:0000259" key="9">
    <source>
        <dbReference type="PROSITE" id="PS50221"/>
    </source>
</evidence>
<dbReference type="InterPro" id="IPR046338">
    <property type="entry name" value="GAIN_dom_sf"/>
</dbReference>
<protein>
    <submittedName>
        <fullName evidence="11">G-protein coupled receptor 56-like</fullName>
    </submittedName>
</protein>
<keyword evidence="4 7" id="KW-0472">Membrane</keyword>
<dbReference type="InterPro" id="IPR000832">
    <property type="entry name" value="GPCR_2_secretin-like"/>
</dbReference>
<dbReference type="PANTHER" id="PTHR12011">
    <property type="entry name" value="ADHESION G-PROTEIN COUPLED RECEPTOR"/>
    <property type="match status" value="1"/>
</dbReference>
<sequence>MEQNLKSVRMWIITCLLFILGQAMENDRDFKMCGTWRHGNASQNLKYDLKTGCKEIEISANESTLSIQGSITAKCTRSSSIPLKSNPLQNQSHFCVFWEPLLDLLIVQVNGKNHTLCESHGLQGTCCTDLSQGNLKTAALYGIVNGSTHGDIIRYGVMEVYIFRGDSINCKEKFCDEASQKHSGANMIEEAVMKSNKIGRVDLPCAQSRIIEMEEGFTGLNFTLPAPRIVAPNMIPSVYLPSCLKSQSRSTSKVVCTYYQNKTLFQRGSSDADLLGGIVGLSVENEIIKNLPEPVRISFHHSALPPNHSRSCVSWDARRDNEVTWRYDGCETVKIHDTETECCCNHLTYFAILVQVEQKTTVRHLQALTFITAVGCAVSLVSCLVLFYWLCKLRGKKTQISLVHRGLVVAIFILCLFFILTGTLANVGNEIVCKITGSLLHYALLSTLCWMAMEVFHTFLLIRKVFNSTLPTWIFYLVGFGLPVLLVSILLLIEWLGVDVDIYGERMIVPCDDVNNPYRMCWMLENDNSLLAHYIINVGLLAVVVSSGAVMLFLVVREIHNRPDWKKIHVAFLSIWGLTCLFGTTWGLGFLDFGPMSETILFLFCIINSLQGFFLMLRYYALEQMKKKDMSILDGSSSGSSKQHMLQTHEKSSNPGDAQTVPFCQM</sequence>
<evidence type="ECO:0000256" key="7">
    <source>
        <dbReference type="SAM" id="Phobius"/>
    </source>
</evidence>
<evidence type="ECO:0000256" key="8">
    <source>
        <dbReference type="SAM" id="SignalP"/>
    </source>
</evidence>
<dbReference type="KEGG" id="sgh:107585957"/>
<evidence type="ECO:0000256" key="1">
    <source>
        <dbReference type="ARBA" id="ARBA00004141"/>
    </source>
</evidence>
<dbReference type="AlphaFoldDB" id="A0A672MR40"/>
<dbReference type="Gene3D" id="2.60.220.50">
    <property type="match status" value="1"/>
</dbReference>
<dbReference type="InterPro" id="IPR017981">
    <property type="entry name" value="GPCR_2-like_7TM"/>
</dbReference>
<feature type="domain" description="G-protein coupled receptors family 2 profile 2" evidence="10">
    <location>
        <begin position="368"/>
        <end position="623"/>
    </location>
</feature>
<dbReference type="Pfam" id="PF01825">
    <property type="entry name" value="GPS"/>
    <property type="match status" value="1"/>
</dbReference>
<dbReference type="OMA" id="CVWVGAL"/>
<dbReference type="FunFam" id="1.20.1070.10:FF:000493">
    <property type="entry name" value="Adhesion G protein-coupled receptor G1"/>
    <property type="match status" value="1"/>
</dbReference>
<dbReference type="PROSITE" id="PS50221">
    <property type="entry name" value="GAIN_B"/>
    <property type="match status" value="1"/>
</dbReference>
<feature type="transmembrane region" description="Helical" evidence="7">
    <location>
        <begin position="402"/>
        <end position="427"/>
    </location>
</feature>
<feature type="transmembrane region" description="Helical" evidence="7">
    <location>
        <begin position="568"/>
        <end position="588"/>
    </location>
</feature>
<keyword evidence="8" id="KW-0732">Signal</keyword>
<feature type="region of interest" description="Disordered" evidence="6">
    <location>
        <begin position="633"/>
        <end position="656"/>
    </location>
</feature>
<evidence type="ECO:0000256" key="4">
    <source>
        <dbReference type="ARBA" id="ARBA00023136"/>
    </source>
</evidence>
<evidence type="ECO:0000256" key="2">
    <source>
        <dbReference type="ARBA" id="ARBA00022692"/>
    </source>
</evidence>
<dbReference type="Pfam" id="PF00002">
    <property type="entry name" value="7tm_2"/>
    <property type="match status" value="1"/>
</dbReference>
<gene>
    <name evidence="11" type="primary">LOC107585957</name>
</gene>
<dbReference type="Ensembl" id="ENSSGRT00000043202.1">
    <property type="protein sequence ID" value="ENSSGRP00000040309.1"/>
    <property type="gene ID" value="ENSSGRG00000021967.1"/>
</dbReference>
<dbReference type="OrthoDB" id="8951579at2759"/>
<dbReference type="GeneID" id="107585957"/>
<dbReference type="GO" id="GO:0005886">
    <property type="term" value="C:plasma membrane"/>
    <property type="evidence" value="ECO:0007669"/>
    <property type="project" value="TreeGrafter"/>
</dbReference>
<name>A0A672MR40_SINGR</name>
<feature type="transmembrane region" description="Helical" evidence="7">
    <location>
        <begin position="534"/>
        <end position="556"/>
    </location>
</feature>
<evidence type="ECO:0000313" key="11">
    <source>
        <dbReference type="Ensembl" id="ENSSGRP00000040309.1"/>
    </source>
</evidence>
<evidence type="ECO:0000256" key="3">
    <source>
        <dbReference type="ARBA" id="ARBA00022989"/>
    </source>
</evidence>
<evidence type="ECO:0000256" key="5">
    <source>
        <dbReference type="ARBA" id="ARBA00023157"/>
    </source>
</evidence>
<keyword evidence="5" id="KW-1015">Disulfide bond</keyword>
<evidence type="ECO:0000259" key="10">
    <source>
        <dbReference type="PROSITE" id="PS50261"/>
    </source>
</evidence>
<dbReference type="InParanoid" id="A0A672MR40"/>
<dbReference type="GO" id="GO:0004930">
    <property type="term" value="F:G protein-coupled receptor activity"/>
    <property type="evidence" value="ECO:0007669"/>
    <property type="project" value="InterPro"/>
</dbReference>
<feature type="transmembrane region" description="Helical" evidence="7">
    <location>
        <begin position="439"/>
        <end position="462"/>
    </location>
</feature>
<keyword evidence="3 7" id="KW-1133">Transmembrane helix</keyword>
<dbReference type="Proteomes" id="UP000472262">
    <property type="component" value="Unassembled WGS sequence"/>
</dbReference>
<dbReference type="PANTHER" id="PTHR12011:SF435">
    <property type="entry name" value="ADHESION G PROTEIN-COUPLED RECEPTOR G1-RELATED"/>
    <property type="match status" value="1"/>
</dbReference>
<evidence type="ECO:0000256" key="6">
    <source>
        <dbReference type="SAM" id="MobiDB-lite"/>
    </source>
</evidence>
<keyword evidence="2 7" id="KW-0812">Transmembrane</keyword>
<dbReference type="Gene3D" id="1.20.1070.10">
    <property type="entry name" value="Rhodopsin 7-helix transmembrane proteins"/>
    <property type="match status" value="1"/>
</dbReference>
<dbReference type="PRINTS" id="PR00249">
    <property type="entry name" value="GPCRSECRETIN"/>
</dbReference>
<feature type="chain" id="PRO_5025552151" evidence="8">
    <location>
        <begin position="24"/>
        <end position="666"/>
    </location>
</feature>
<dbReference type="GO" id="GO:0007189">
    <property type="term" value="P:adenylate cyclase-activating G protein-coupled receptor signaling pathway"/>
    <property type="evidence" value="ECO:0007669"/>
    <property type="project" value="TreeGrafter"/>
</dbReference>
<dbReference type="RefSeq" id="XP_016128635.1">
    <property type="nucleotide sequence ID" value="XM_016273149.1"/>
</dbReference>